<accession>A0ACC2U3L9</accession>
<reference evidence="1" key="1">
    <citation type="submission" date="2022-04" db="EMBL/GenBank/DDBJ databases">
        <title>Genome of the entomopathogenic fungus Entomophthora muscae.</title>
        <authorList>
            <person name="Elya C."/>
            <person name="Lovett B.R."/>
            <person name="Lee E."/>
            <person name="Macias A.M."/>
            <person name="Hajek A.E."/>
            <person name="De Bivort B.L."/>
            <person name="Kasson M.T."/>
            <person name="De Fine Licht H.H."/>
            <person name="Stajich J.E."/>
        </authorList>
    </citation>
    <scope>NUCLEOTIDE SEQUENCE</scope>
    <source>
        <strain evidence="1">Berkeley</strain>
    </source>
</reference>
<keyword evidence="2" id="KW-1185">Reference proteome</keyword>
<dbReference type="Proteomes" id="UP001165960">
    <property type="component" value="Unassembled WGS sequence"/>
</dbReference>
<evidence type="ECO:0000313" key="2">
    <source>
        <dbReference type="Proteomes" id="UP001165960"/>
    </source>
</evidence>
<organism evidence="1 2">
    <name type="scientific">Entomophthora muscae</name>
    <dbReference type="NCBI Taxonomy" id="34485"/>
    <lineage>
        <taxon>Eukaryota</taxon>
        <taxon>Fungi</taxon>
        <taxon>Fungi incertae sedis</taxon>
        <taxon>Zoopagomycota</taxon>
        <taxon>Entomophthoromycotina</taxon>
        <taxon>Entomophthoromycetes</taxon>
        <taxon>Entomophthorales</taxon>
        <taxon>Entomophthoraceae</taxon>
        <taxon>Entomophthora</taxon>
    </lineage>
</organism>
<gene>
    <name evidence="1" type="ORF">DSO57_1039802</name>
</gene>
<dbReference type="EMBL" id="QTSX02001481">
    <property type="protein sequence ID" value="KAJ9081357.1"/>
    <property type="molecule type" value="Genomic_DNA"/>
</dbReference>
<name>A0ACC2U3L9_9FUNG</name>
<evidence type="ECO:0000313" key="1">
    <source>
        <dbReference type="EMBL" id="KAJ9081357.1"/>
    </source>
</evidence>
<protein>
    <submittedName>
        <fullName evidence="1">Uncharacterized protein</fullName>
    </submittedName>
</protein>
<sequence length="108" mass="12485">MTKMPDTSETKIEHLLNIQKHVVEGLQFKAYNLSVLSVWVDDPEIYAHLKPAKRARAEDTKLPAQLIAPRMAKPAEATSKEETQEGNLKNKINKFSKNLPFFLRKRRR</sequence>
<proteinExistence type="predicted"/>
<comment type="caution">
    <text evidence="1">The sequence shown here is derived from an EMBL/GenBank/DDBJ whole genome shotgun (WGS) entry which is preliminary data.</text>
</comment>